<feature type="compositionally biased region" description="Polar residues" evidence="1">
    <location>
        <begin position="59"/>
        <end position="73"/>
    </location>
</feature>
<organism evidence="2 3">
    <name type="scientific">Pleurodeles waltl</name>
    <name type="common">Iberian ribbed newt</name>
    <dbReference type="NCBI Taxonomy" id="8319"/>
    <lineage>
        <taxon>Eukaryota</taxon>
        <taxon>Metazoa</taxon>
        <taxon>Chordata</taxon>
        <taxon>Craniata</taxon>
        <taxon>Vertebrata</taxon>
        <taxon>Euteleostomi</taxon>
        <taxon>Amphibia</taxon>
        <taxon>Batrachia</taxon>
        <taxon>Caudata</taxon>
        <taxon>Salamandroidea</taxon>
        <taxon>Salamandridae</taxon>
        <taxon>Pleurodelinae</taxon>
        <taxon>Pleurodeles</taxon>
    </lineage>
</organism>
<accession>A0AAV7TXS4</accession>
<dbReference type="AlphaFoldDB" id="A0AAV7TXS4"/>
<feature type="compositionally biased region" description="Basic and acidic residues" evidence="1">
    <location>
        <begin position="210"/>
        <end position="221"/>
    </location>
</feature>
<evidence type="ECO:0000256" key="1">
    <source>
        <dbReference type="SAM" id="MobiDB-lite"/>
    </source>
</evidence>
<reference evidence="2" key="1">
    <citation type="journal article" date="2022" name="bioRxiv">
        <title>Sequencing and chromosome-scale assembly of the giantPleurodeles waltlgenome.</title>
        <authorList>
            <person name="Brown T."/>
            <person name="Elewa A."/>
            <person name="Iarovenko S."/>
            <person name="Subramanian E."/>
            <person name="Araus A.J."/>
            <person name="Petzold A."/>
            <person name="Susuki M."/>
            <person name="Suzuki K.-i.T."/>
            <person name="Hayashi T."/>
            <person name="Toyoda A."/>
            <person name="Oliveira C."/>
            <person name="Osipova E."/>
            <person name="Leigh N.D."/>
            <person name="Simon A."/>
            <person name="Yun M.H."/>
        </authorList>
    </citation>
    <scope>NUCLEOTIDE SEQUENCE</scope>
    <source>
        <strain evidence="2">20211129_DDA</strain>
        <tissue evidence="2">Liver</tissue>
    </source>
</reference>
<name>A0AAV7TXS4_PLEWA</name>
<feature type="region of interest" description="Disordered" evidence="1">
    <location>
        <begin position="1"/>
        <end position="225"/>
    </location>
</feature>
<proteinExistence type="predicted"/>
<sequence>MPARISARVGTSTGNNPFCHLSQPPGKGISRPQDSAPAHQADPIRAGLSLLFRPLQRAASRQESPSNLLSQAENPGERHNPTGSNHTARPQPRSDAPHLHRAARRRDHRSSLLPPSTNGGDNRPPAGKRDPRLAPALAGAPGEGNTPFRRRARHQAAAVAHSQPALSCVRPRSLPQPVSAKFRQAETSGRNSQPQEPPAGRNHPTGTRGSGKDVAGDRELTRNTSSRPCCLATPHCIYFKMNKSYIQIKTLEQNFYAK</sequence>
<evidence type="ECO:0000313" key="3">
    <source>
        <dbReference type="Proteomes" id="UP001066276"/>
    </source>
</evidence>
<gene>
    <name evidence="2" type="ORF">NDU88_006659</name>
</gene>
<dbReference type="EMBL" id="JANPWB010000006">
    <property type="protein sequence ID" value="KAJ1181452.1"/>
    <property type="molecule type" value="Genomic_DNA"/>
</dbReference>
<protein>
    <submittedName>
        <fullName evidence="2">Uncharacterized protein</fullName>
    </submittedName>
</protein>
<evidence type="ECO:0000313" key="2">
    <source>
        <dbReference type="EMBL" id="KAJ1181452.1"/>
    </source>
</evidence>
<keyword evidence="3" id="KW-1185">Reference proteome</keyword>
<comment type="caution">
    <text evidence="2">The sequence shown here is derived from an EMBL/GenBank/DDBJ whole genome shotgun (WGS) entry which is preliminary data.</text>
</comment>
<feature type="compositionally biased region" description="Basic residues" evidence="1">
    <location>
        <begin position="99"/>
        <end position="108"/>
    </location>
</feature>
<feature type="compositionally biased region" description="Polar residues" evidence="1">
    <location>
        <begin position="185"/>
        <end position="194"/>
    </location>
</feature>
<dbReference type="Proteomes" id="UP001066276">
    <property type="component" value="Chromosome 3_2"/>
</dbReference>